<gene>
    <name evidence="2" type="ORF">CTEN210_12239</name>
</gene>
<dbReference type="AlphaFoldDB" id="A0AAD3D0X2"/>
<keyword evidence="1" id="KW-0472">Membrane</keyword>
<accession>A0AAD3D0X2</accession>
<name>A0AAD3D0X2_9STRA</name>
<evidence type="ECO:0000313" key="3">
    <source>
        <dbReference type="Proteomes" id="UP001054902"/>
    </source>
</evidence>
<organism evidence="2 3">
    <name type="scientific">Chaetoceros tenuissimus</name>
    <dbReference type="NCBI Taxonomy" id="426638"/>
    <lineage>
        <taxon>Eukaryota</taxon>
        <taxon>Sar</taxon>
        <taxon>Stramenopiles</taxon>
        <taxon>Ochrophyta</taxon>
        <taxon>Bacillariophyta</taxon>
        <taxon>Coscinodiscophyceae</taxon>
        <taxon>Chaetocerotophycidae</taxon>
        <taxon>Chaetocerotales</taxon>
        <taxon>Chaetocerotaceae</taxon>
        <taxon>Chaetoceros</taxon>
    </lineage>
</organism>
<keyword evidence="1" id="KW-0812">Transmembrane</keyword>
<dbReference type="Proteomes" id="UP001054902">
    <property type="component" value="Unassembled WGS sequence"/>
</dbReference>
<comment type="caution">
    <text evidence="2">The sequence shown here is derived from an EMBL/GenBank/DDBJ whole genome shotgun (WGS) entry which is preliminary data.</text>
</comment>
<dbReference type="EMBL" id="BLLK01000051">
    <property type="protein sequence ID" value="GFH55763.1"/>
    <property type="molecule type" value="Genomic_DNA"/>
</dbReference>
<evidence type="ECO:0008006" key="4">
    <source>
        <dbReference type="Google" id="ProtNLM"/>
    </source>
</evidence>
<proteinExistence type="predicted"/>
<sequence length="590" mass="66496">MVKKDASFEISPGSVAEQEAASFLSSKQSSNKLLNTARAKATLLFQQNKKAPIIILVLIVVGLLFSGGADQYLGSSSDPMLALATQRRLSIATWNIAAINNNPFEYWITYDENPEYNHIMQEIEQFIENPGDKDIPVNQVFTDEMFTALESRFQKIGWPNVRSYWENDFKNRKIVSGFLKDADLGSKRLASMPDRITNTINVVGKEEPVCRPTVINMYDGDLSNQDKWWKAWEKFMFEDDLTISTKDGDITKKPFEMLKGISRAKYPAVTEQEEADSLPLQTMCGAIFDAILVQMMNTVSEPNIWQPLKKTMVESLNKKKVPHTLEILNKVYGNSDIITLQEVSASLVDQAKHGPLGKKFWIEAPSDMDPVRDQNSVILLNKKRFPEGAFGEITQKVYASFPQGVDVPVAKGDINAIITKDKDGIPYVICSFHGDTNGLATIPVNDALVKTLESDAELMNHKLIFGLDANTYDKFKPGKQQDVRQWGESYMAHGMSSCWGDVPQPGNYTTFNARTYLQPQLNKACKSTEKREKGDVNPKDFIVFKKNDFEVVKTWKDNTGERKYIEDMAFPTLAFPSDHGILATVLERKF</sequence>
<evidence type="ECO:0000256" key="1">
    <source>
        <dbReference type="SAM" id="Phobius"/>
    </source>
</evidence>
<reference evidence="2 3" key="1">
    <citation type="journal article" date="2021" name="Sci. Rep.">
        <title>The genome of the diatom Chaetoceros tenuissimus carries an ancient integrated fragment of an extant virus.</title>
        <authorList>
            <person name="Hongo Y."/>
            <person name="Kimura K."/>
            <person name="Takaki Y."/>
            <person name="Yoshida Y."/>
            <person name="Baba S."/>
            <person name="Kobayashi G."/>
            <person name="Nagasaki K."/>
            <person name="Hano T."/>
            <person name="Tomaru Y."/>
        </authorList>
    </citation>
    <scope>NUCLEOTIDE SEQUENCE [LARGE SCALE GENOMIC DNA]</scope>
    <source>
        <strain evidence="2 3">NIES-3715</strain>
    </source>
</reference>
<evidence type="ECO:0000313" key="2">
    <source>
        <dbReference type="EMBL" id="GFH55763.1"/>
    </source>
</evidence>
<feature type="transmembrane region" description="Helical" evidence="1">
    <location>
        <begin position="53"/>
        <end position="73"/>
    </location>
</feature>
<keyword evidence="3" id="KW-1185">Reference proteome</keyword>
<keyword evidence="1" id="KW-1133">Transmembrane helix</keyword>
<protein>
    <recommendedName>
        <fullName evidence="4">Endonuclease/exonuclease/phosphatase domain-containing protein</fullName>
    </recommendedName>
</protein>
<dbReference type="Gene3D" id="3.60.10.10">
    <property type="entry name" value="Endonuclease/exonuclease/phosphatase"/>
    <property type="match status" value="1"/>
</dbReference>
<dbReference type="InterPro" id="IPR036691">
    <property type="entry name" value="Endo/exonu/phosph_ase_sf"/>
</dbReference>